<dbReference type="AlphaFoldDB" id="A0A6N8U415"/>
<evidence type="ECO:0000313" key="2">
    <source>
        <dbReference type="EMBL" id="MXQ72631.1"/>
    </source>
</evidence>
<organism evidence="2 3">
    <name type="scientific">Copranaerobaculum intestinale</name>
    <dbReference type="NCBI Taxonomy" id="2692629"/>
    <lineage>
        <taxon>Bacteria</taxon>
        <taxon>Bacillati</taxon>
        <taxon>Bacillota</taxon>
        <taxon>Erysipelotrichia</taxon>
        <taxon>Erysipelotrichales</taxon>
        <taxon>Erysipelotrichaceae</taxon>
        <taxon>Copranaerobaculum</taxon>
    </lineage>
</organism>
<evidence type="ECO:0000256" key="1">
    <source>
        <dbReference type="SAM" id="Phobius"/>
    </source>
</evidence>
<dbReference type="RefSeq" id="WP_160624118.1">
    <property type="nucleotide sequence ID" value="NZ_WUUQ01000001.1"/>
</dbReference>
<keyword evidence="1" id="KW-0472">Membrane</keyword>
<protein>
    <submittedName>
        <fullName evidence="2">DUF1294 domain-containing protein</fullName>
    </submittedName>
</protein>
<keyword evidence="1" id="KW-0812">Transmembrane</keyword>
<keyword evidence="3" id="KW-1185">Reference proteome</keyword>
<keyword evidence="1" id="KW-1133">Transmembrane helix</keyword>
<proteinExistence type="predicted"/>
<evidence type="ECO:0000313" key="3">
    <source>
        <dbReference type="Proteomes" id="UP000434036"/>
    </source>
</evidence>
<reference evidence="2 3" key="2">
    <citation type="submission" date="2020-01" db="EMBL/GenBank/DDBJ databases">
        <title>Clostridiaceae sp. nov. isolated from the gut of human by culturomics.</title>
        <authorList>
            <person name="Chang Y."/>
        </authorList>
    </citation>
    <scope>NUCLEOTIDE SEQUENCE [LARGE SCALE GENOMIC DNA]</scope>
    <source>
        <strain evidence="2 3">DONG20-135</strain>
    </source>
</reference>
<dbReference type="InterPro" id="IPR010718">
    <property type="entry name" value="DUF1294"/>
</dbReference>
<name>A0A6N8U415_9FIRM</name>
<feature type="transmembrane region" description="Helical" evidence="1">
    <location>
        <begin position="6"/>
        <end position="24"/>
    </location>
</feature>
<feature type="transmembrane region" description="Helical" evidence="1">
    <location>
        <begin position="36"/>
        <end position="54"/>
    </location>
</feature>
<dbReference type="InterPro" id="IPR012156">
    <property type="entry name" value="Cold_shock_CspA"/>
</dbReference>
<accession>A0A6N8U415</accession>
<sequence length="87" mass="9820">MRGIIAYIICISFIVLLLMIWDKIQAKQKKPRIPEATLLLLSAAGGAAGCFIGMLLVRHKIRKPRFFITVPIMTILQLGLLILYIKK</sequence>
<reference evidence="2 3" key="1">
    <citation type="submission" date="2019-12" db="EMBL/GenBank/DDBJ databases">
        <authorList>
            <person name="Yang R."/>
        </authorList>
    </citation>
    <scope>NUCLEOTIDE SEQUENCE [LARGE SCALE GENOMIC DNA]</scope>
    <source>
        <strain evidence="2 3">DONG20-135</strain>
    </source>
</reference>
<gene>
    <name evidence="2" type="ORF">GSF08_01560</name>
</gene>
<dbReference type="EMBL" id="WUUQ01000001">
    <property type="protein sequence ID" value="MXQ72631.1"/>
    <property type="molecule type" value="Genomic_DNA"/>
</dbReference>
<feature type="transmembrane region" description="Helical" evidence="1">
    <location>
        <begin position="66"/>
        <end position="85"/>
    </location>
</feature>
<dbReference type="PIRSF" id="PIRSF002599">
    <property type="entry name" value="Cold_shock_A"/>
    <property type="match status" value="1"/>
</dbReference>
<dbReference type="Proteomes" id="UP000434036">
    <property type="component" value="Unassembled WGS sequence"/>
</dbReference>
<dbReference type="Pfam" id="PF06961">
    <property type="entry name" value="DUF1294"/>
    <property type="match status" value="1"/>
</dbReference>
<dbReference type="GO" id="GO:0003676">
    <property type="term" value="F:nucleic acid binding"/>
    <property type="evidence" value="ECO:0007669"/>
    <property type="project" value="InterPro"/>
</dbReference>
<comment type="caution">
    <text evidence="2">The sequence shown here is derived from an EMBL/GenBank/DDBJ whole genome shotgun (WGS) entry which is preliminary data.</text>
</comment>